<feature type="domain" description="Predicted membrane protein YciQ-like C-terminal" evidence="5">
    <location>
        <begin position="280"/>
        <end position="508"/>
    </location>
</feature>
<gene>
    <name evidence="6" type="ORF">E6C55_20260</name>
</gene>
<accession>A0A4V3WED4</accession>
<dbReference type="AlphaFoldDB" id="A0A4V3WED4"/>
<evidence type="ECO:0000313" key="6">
    <source>
        <dbReference type="EMBL" id="THF75842.1"/>
    </source>
</evidence>
<dbReference type="InterPro" id="IPR018702">
    <property type="entry name" value="DUF2207"/>
</dbReference>
<keyword evidence="2" id="KW-0472">Membrane</keyword>
<organism evidence="6 7">
    <name type="scientific">Cohnella fermenti</name>
    <dbReference type="NCBI Taxonomy" id="2565925"/>
    <lineage>
        <taxon>Bacteria</taxon>
        <taxon>Bacillati</taxon>
        <taxon>Bacillota</taxon>
        <taxon>Bacilli</taxon>
        <taxon>Bacillales</taxon>
        <taxon>Paenibacillaceae</taxon>
        <taxon>Cohnella</taxon>
    </lineage>
</organism>
<protein>
    <submittedName>
        <fullName evidence="6">DUF2207 domain-containing protein</fullName>
    </submittedName>
</protein>
<feature type="chain" id="PRO_5020344830" evidence="3">
    <location>
        <begin position="26"/>
        <end position="581"/>
    </location>
</feature>
<reference evidence="6 7" key="1">
    <citation type="submission" date="2019-04" db="EMBL/GenBank/DDBJ databases">
        <title>Cohnella sp. nov. isolated from preserved vegetables.</title>
        <authorList>
            <person name="Lin S.-Y."/>
            <person name="Hung M.-H."/>
            <person name="Young C.-C."/>
        </authorList>
    </citation>
    <scope>NUCLEOTIDE SEQUENCE [LARGE SCALE GENOMIC DNA]</scope>
    <source>
        <strain evidence="6 7">CC-MHH1044</strain>
    </source>
</reference>
<feature type="domain" description="DUF2207" evidence="4">
    <location>
        <begin position="32"/>
        <end position="207"/>
    </location>
</feature>
<feature type="region of interest" description="Disordered" evidence="1">
    <location>
        <begin position="550"/>
        <end position="581"/>
    </location>
</feature>
<proteinExistence type="predicted"/>
<evidence type="ECO:0000256" key="3">
    <source>
        <dbReference type="SAM" id="SignalP"/>
    </source>
</evidence>
<evidence type="ECO:0000313" key="7">
    <source>
        <dbReference type="Proteomes" id="UP000310636"/>
    </source>
</evidence>
<feature type="transmembrane region" description="Helical" evidence="2">
    <location>
        <begin position="412"/>
        <end position="429"/>
    </location>
</feature>
<feature type="compositionally biased region" description="Low complexity" evidence="1">
    <location>
        <begin position="555"/>
        <end position="564"/>
    </location>
</feature>
<comment type="caution">
    <text evidence="6">The sequence shown here is derived from an EMBL/GenBank/DDBJ whole genome shotgun (WGS) entry which is preliminary data.</text>
</comment>
<feature type="compositionally biased region" description="Gly residues" evidence="1">
    <location>
        <begin position="565"/>
        <end position="581"/>
    </location>
</feature>
<evidence type="ECO:0000256" key="1">
    <source>
        <dbReference type="SAM" id="MobiDB-lite"/>
    </source>
</evidence>
<keyword evidence="2" id="KW-0812">Transmembrane</keyword>
<feature type="signal peptide" evidence="3">
    <location>
        <begin position="1"/>
        <end position="25"/>
    </location>
</feature>
<dbReference type="EMBL" id="SSOB01000028">
    <property type="protein sequence ID" value="THF75842.1"/>
    <property type="molecule type" value="Genomic_DNA"/>
</dbReference>
<keyword evidence="7" id="KW-1185">Reference proteome</keyword>
<feature type="transmembrane region" description="Helical" evidence="2">
    <location>
        <begin position="248"/>
        <end position="266"/>
    </location>
</feature>
<name>A0A4V3WED4_9BACL</name>
<dbReference type="Pfam" id="PF09972">
    <property type="entry name" value="DUF2207"/>
    <property type="match status" value="1"/>
</dbReference>
<dbReference type="Pfam" id="PF20990">
    <property type="entry name" value="DUF2207_C"/>
    <property type="match status" value="1"/>
</dbReference>
<dbReference type="Proteomes" id="UP000310636">
    <property type="component" value="Unassembled WGS sequence"/>
</dbReference>
<evidence type="ECO:0000256" key="2">
    <source>
        <dbReference type="SAM" id="Phobius"/>
    </source>
</evidence>
<dbReference type="InterPro" id="IPR048389">
    <property type="entry name" value="YciQ-like_C"/>
</dbReference>
<keyword evidence="2" id="KW-1133">Transmembrane helix</keyword>
<keyword evidence="3" id="KW-0732">Signal</keyword>
<evidence type="ECO:0000259" key="5">
    <source>
        <dbReference type="Pfam" id="PF20990"/>
    </source>
</evidence>
<dbReference type="OrthoDB" id="5507254at2"/>
<sequence length="581" mass="65402">MSIGSRVLVLLMSLLLLLSVAPAYADDRSFEISATDIHARIDSAGDMFVTERDTYRFDGAFNGILVDLNAAGSDGIEQFEAYEVSGEDKTPLEVEQTADGDALHYKVFSESVDTTKEFELTYTVKNVVQVYADTAELYWKFFDETNANPLGSVSIEIELPAGISKDEITAFGHGPLDGNIQTTDDGTVLFRVESLPAGRMFETRVLFPPQYVPGSGKVSEEPQRDNIVEEERNWKANDEAESSNDYTVPYAVLLLIANLGAGFWIYKRYRRPPKSEWKGDYYRELPSDASPAVVSFLLDSGIESRDLMATMLDLVRRKHVVMQKLGSPKTGKGKRDYSFKRTGKSADDLLPHEAMLLEWFIGEIGDGDKVALSEIRLSASLRTEFPQKWAAWQDKIKEAALERKLLKKNSGIYRYVLLAFFIQFFGFWFAAPSDWSWLLFCAIPLPFFKPRRYQRTREGQTEYEKWKAFDRFLRAYSRIENRDAMAVHLWDHYFVYAIPLGAAKKMIKDTKVVIRSVTDRDYSAPILYQTWAVTEFDELNKQFKDAVTESHKSDSGSSSDSGGWFSSGGGGGGGGGGRGAF</sequence>
<evidence type="ECO:0000259" key="4">
    <source>
        <dbReference type="Pfam" id="PF09972"/>
    </source>
</evidence>